<dbReference type="AlphaFoldDB" id="A0A9D4NHU5"/>
<evidence type="ECO:0000313" key="1">
    <source>
        <dbReference type="EMBL" id="KAH3893779.1"/>
    </source>
</evidence>
<gene>
    <name evidence="1" type="ORF">DPMN_017930</name>
</gene>
<sequence length="90" mass="10186">MERSGCMENTNDVHNNNNLADRFDGKVKDLWLDLCDLISHYFPNFSEQDRLKILSYITQVSASPLFGICICKKTCDELFIAAIIIVALAT</sequence>
<name>A0A9D4NHU5_DREPO</name>
<evidence type="ECO:0000313" key="2">
    <source>
        <dbReference type="Proteomes" id="UP000828390"/>
    </source>
</evidence>
<dbReference type="Proteomes" id="UP000828390">
    <property type="component" value="Unassembled WGS sequence"/>
</dbReference>
<reference evidence="1" key="2">
    <citation type="submission" date="2020-11" db="EMBL/GenBank/DDBJ databases">
        <authorList>
            <person name="McCartney M.A."/>
            <person name="Auch B."/>
            <person name="Kono T."/>
            <person name="Mallez S."/>
            <person name="Becker A."/>
            <person name="Gohl D.M."/>
            <person name="Silverstein K.A.T."/>
            <person name="Koren S."/>
            <person name="Bechman K.B."/>
            <person name="Herman A."/>
            <person name="Abrahante J.E."/>
            <person name="Garbe J."/>
        </authorList>
    </citation>
    <scope>NUCLEOTIDE SEQUENCE</scope>
    <source>
        <strain evidence="1">Duluth1</strain>
        <tissue evidence="1">Whole animal</tissue>
    </source>
</reference>
<keyword evidence="2" id="KW-1185">Reference proteome</keyword>
<comment type="caution">
    <text evidence="1">The sequence shown here is derived from an EMBL/GenBank/DDBJ whole genome shotgun (WGS) entry which is preliminary data.</text>
</comment>
<dbReference type="EMBL" id="JAIWYP010000001">
    <property type="protein sequence ID" value="KAH3893779.1"/>
    <property type="molecule type" value="Genomic_DNA"/>
</dbReference>
<protein>
    <submittedName>
        <fullName evidence="1">Uncharacterized protein</fullName>
    </submittedName>
</protein>
<proteinExistence type="predicted"/>
<organism evidence="1 2">
    <name type="scientific">Dreissena polymorpha</name>
    <name type="common">Zebra mussel</name>
    <name type="synonym">Mytilus polymorpha</name>
    <dbReference type="NCBI Taxonomy" id="45954"/>
    <lineage>
        <taxon>Eukaryota</taxon>
        <taxon>Metazoa</taxon>
        <taxon>Spiralia</taxon>
        <taxon>Lophotrochozoa</taxon>
        <taxon>Mollusca</taxon>
        <taxon>Bivalvia</taxon>
        <taxon>Autobranchia</taxon>
        <taxon>Heteroconchia</taxon>
        <taxon>Euheterodonta</taxon>
        <taxon>Imparidentia</taxon>
        <taxon>Neoheterodontei</taxon>
        <taxon>Myida</taxon>
        <taxon>Dreissenoidea</taxon>
        <taxon>Dreissenidae</taxon>
        <taxon>Dreissena</taxon>
    </lineage>
</organism>
<accession>A0A9D4NHU5</accession>
<reference evidence="1" key="1">
    <citation type="journal article" date="2019" name="bioRxiv">
        <title>The Genome of the Zebra Mussel, Dreissena polymorpha: A Resource for Invasive Species Research.</title>
        <authorList>
            <person name="McCartney M.A."/>
            <person name="Auch B."/>
            <person name="Kono T."/>
            <person name="Mallez S."/>
            <person name="Zhang Y."/>
            <person name="Obille A."/>
            <person name="Becker A."/>
            <person name="Abrahante J.E."/>
            <person name="Garbe J."/>
            <person name="Badalamenti J.P."/>
            <person name="Herman A."/>
            <person name="Mangelson H."/>
            <person name="Liachko I."/>
            <person name="Sullivan S."/>
            <person name="Sone E.D."/>
            <person name="Koren S."/>
            <person name="Silverstein K.A.T."/>
            <person name="Beckman K.B."/>
            <person name="Gohl D.M."/>
        </authorList>
    </citation>
    <scope>NUCLEOTIDE SEQUENCE</scope>
    <source>
        <strain evidence="1">Duluth1</strain>
        <tissue evidence="1">Whole animal</tissue>
    </source>
</reference>